<evidence type="ECO:0000313" key="9">
    <source>
        <dbReference type="Proteomes" id="UP000027920"/>
    </source>
</evidence>
<feature type="region of interest" description="Disordered" evidence="7">
    <location>
        <begin position="18"/>
        <end position="92"/>
    </location>
</feature>
<evidence type="ECO:0000256" key="2">
    <source>
        <dbReference type="ARBA" id="ARBA00022833"/>
    </source>
</evidence>
<reference evidence="8 9" key="1">
    <citation type="submission" date="2013-03" db="EMBL/GenBank/DDBJ databases">
        <title>The Genome Sequence of Exophiala aquamarina CBS 119918.</title>
        <authorList>
            <consortium name="The Broad Institute Genomics Platform"/>
            <person name="Cuomo C."/>
            <person name="de Hoog S."/>
            <person name="Gorbushina A."/>
            <person name="Walker B."/>
            <person name="Young S.K."/>
            <person name="Zeng Q."/>
            <person name="Gargeya S."/>
            <person name="Fitzgerald M."/>
            <person name="Haas B."/>
            <person name="Abouelleil A."/>
            <person name="Allen A.W."/>
            <person name="Alvarado L."/>
            <person name="Arachchi H.M."/>
            <person name="Berlin A.M."/>
            <person name="Chapman S.B."/>
            <person name="Gainer-Dewar J."/>
            <person name="Goldberg J."/>
            <person name="Griggs A."/>
            <person name="Gujja S."/>
            <person name="Hansen M."/>
            <person name="Howarth C."/>
            <person name="Imamovic A."/>
            <person name="Ireland A."/>
            <person name="Larimer J."/>
            <person name="McCowan C."/>
            <person name="Murphy C."/>
            <person name="Pearson M."/>
            <person name="Poon T.W."/>
            <person name="Priest M."/>
            <person name="Roberts A."/>
            <person name="Saif S."/>
            <person name="Shea T."/>
            <person name="Sisk P."/>
            <person name="Sykes S."/>
            <person name="Wortman J."/>
            <person name="Nusbaum C."/>
            <person name="Birren B."/>
        </authorList>
    </citation>
    <scope>NUCLEOTIDE SEQUENCE [LARGE SCALE GENOMIC DNA]</scope>
    <source>
        <strain evidence="8 9">CBS 119918</strain>
    </source>
</reference>
<keyword evidence="2" id="KW-0862">Zinc</keyword>
<sequence length="607" mass="67725">MPESLLWINKDVASEVLSRSSKAETRQIRKHVQHERQLKAKAAQEVTGKPVSPPRRTSRSDKSMPLSEHALNALPTRQRGLRLDTNLKDDDQSEEYRSYQLASLSASLSPTSQSGRVLQTISSFPGLDTAEIRSLAFFCHRTAPEWSGWRDASFWNKLILQACHLNRSILHGVVALGAVHESSEIDGESDERSNLQDMALHQSSKATRLAVETAVSEISTLISCIIFICMQNLQDSHTAYQLLKTGHSLITDIDRRLLVGDLVLSDSEKTVLNNFLRPIIERLRMRFCCIVDVPSALAISAALKKSKIEIQLPLPTIPTLFTSLLEARNNLESIIEWAQENVEPSTLASDGESQVQVLLSTWIAALDRTGASTLERYDALISSKKLLKSAALVASILFDTLGTHSECRYDEHVDKFAEIIQLYEVAIGDHFRTPRRVSFGIDSGVIDTLVFVAGRCRDPTIRRAAINLLNQTNRMEGDLQGTTGSTILSKLIELEEAGLVVSSASDVPETQRLRIWEDHQYWDKGEIQIFFVYWPYEPSLGAEIKQVSVQLPMKALRGPKELASPNSPIAHLPNVKYGRGVGAFLDESTQSYHQITLSSFFMPMPRL</sequence>
<gene>
    <name evidence="8" type="ORF">A1O9_03563</name>
</gene>
<feature type="compositionally biased region" description="Basic and acidic residues" evidence="7">
    <location>
        <begin position="81"/>
        <end position="92"/>
    </location>
</feature>
<dbReference type="STRING" id="1182545.A0A072PQ36"/>
<dbReference type="AlphaFoldDB" id="A0A072PQ36"/>
<evidence type="ECO:0000256" key="4">
    <source>
        <dbReference type="ARBA" id="ARBA00023125"/>
    </source>
</evidence>
<dbReference type="GeneID" id="25278497"/>
<dbReference type="RefSeq" id="XP_013264581.1">
    <property type="nucleotide sequence ID" value="XM_013409127.1"/>
</dbReference>
<keyword evidence="3" id="KW-0805">Transcription regulation</keyword>
<protein>
    <submittedName>
        <fullName evidence="8">Uncharacterized protein</fullName>
    </submittedName>
</protein>
<keyword evidence="9" id="KW-1185">Reference proteome</keyword>
<proteinExistence type="predicted"/>
<keyword evidence="5" id="KW-0804">Transcription</keyword>
<dbReference type="PANTHER" id="PTHR36206:SF12">
    <property type="entry name" value="ASPERCRYPTIN BIOSYNTHESIS CLUSTER-SPECIFIC TRANSCRIPTION REGULATOR ATNN-RELATED"/>
    <property type="match status" value="1"/>
</dbReference>
<dbReference type="Proteomes" id="UP000027920">
    <property type="component" value="Unassembled WGS sequence"/>
</dbReference>
<dbReference type="PANTHER" id="PTHR36206">
    <property type="entry name" value="ASPERCRYPTIN BIOSYNTHESIS CLUSTER-SPECIFIC TRANSCRIPTION REGULATOR ATNN-RELATED"/>
    <property type="match status" value="1"/>
</dbReference>
<dbReference type="HOGENOM" id="CLU_449790_0_0_1"/>
<dbReference type="VEuPathDB" id="FungiDB:A1O9_03563"/>
<accession>A0A072PQ36</accession>
<dbReference type="GO" id="GO:0003677">
    <property type="term" value="F:DNA binding"/>
    <property type="evidence" value="ECO:0007669"/>
    <property type="project" value="UniProtKB-KW"/>
</dbReference>
<keyword evidence="6" id="KW-0539">Nucleus</keyword>
<dbReference type="Pfam" id="PF11951">
    <property type="entry name" value="Fungal_trans_2"/>
    <property type="match status" value="1"/>
</dbReference>
<dbReference type="InterPro" id="IPR052360">
    <property type="entry name" value="Transcr_Regulatory_Proteins"/>
</dbReference>
<evidence type="ECO:0000256" key="3">
    <source>
        <dbReference type="ARBA" id="ARBA00023015"/>
    </source>
</evidence>
<dbReference type="EMBL" id="AMGV01000002">
    <property type="protein sequence ID" value="KEF61991.1"/>
    <property type="molecule type" value="Genomic_DNA"/>
</dbReference>
<comment type="caution">
    <text evidence="8">The sequence shown here is derived from an EMBL/GenBank/DDBJ whole genome shotgun (WGS) entry which is preliminary data.</text>
</comment>
<evidence type="ECO:0000256" key="6">
    <source>
        <dbReference type="ARBA" id="ARBA00023242"/>
    </source>
</evidence>
<organism evidence="8 9">
    <name type="scientific">Exophiala aquamarina CBS 119918</name>
    <dbReference type="NCBI Taxonomy" id="1182545"/>
    <lineage>
        <taxon>Eukaryota</taxon>
        <taxon>Fungi</taxon>
        <taxon>Dikarya</taxon>
        <taxon>Ascomycota</taxon>
        <taxon>Pezizomycotina</taxon>
        <taxon>Eurotiomycetes</taxon>
        <taxon>Chaetothyriomycetidae</taxon>
        <taxon>Chaetothyriales</taxon>
        <taxon>Herpotrichiellaceae</taxon>
        <taxon>Exophiala</taxon>
    </lineage>
</organism>
<evidence type="ECO:0000256" key="1">
    <source>
        <dbReference type="ARBA" id="ARBA00022723"/>
    </source>
</evidence>
<evidence type="ECO:0000313" key="8">
    <source>
        <dbReference type="EMBL" id="KEF61991.1"/>
    </source>
</evidence>
<dbReference type="OrthoDB" id="2593732at2759"/>
<dbReference type="InterPro" id="IPR021858">
    <property type="entry name" value="Fun_TF"/>
</dbReference>
<keyword evidence="1" id="KW-0479">Metal-binding</keyword>
<name>A0A072PQ36_9EURO</name>
<evidence type="ECO:0000256" key="7">
    <source>
        <dbReference type="SAM" id="MobiDB-lite"/>
    </source>
</evidence>
<evidence type="ECO:0000256" key="5">
    <source>
        <dbReference type="ARBA" id="ARBA00023163"/>
    </source>
</evidence>
<keyword evidence="4" id="KW-0238">DNA-binding</keyword>
<dbReference type="GO" id="GO:0046872">
    <property type="term" value="F:metal ion binding"/>
    <property type="evidence" value="ECO:0007669"/>
    <property type="project" value="UniProtKB-KW"/>
</dbReference>